<evidence type="ECO:0000256" key="1">
    <source>
        <dbReference type="SAM" id="MobiDB-lite"/>
    </source>
</evidence>
<dbReference type="EMBL" id="MU843086">
    <property type="protein sequence ID" value="KAK2021689.1"/>
    <property type="molecule type" value="Genomic_DNA"/>
</dbReference>
<protein>
    <submittedName>
        <fullName evidence="2">Uncharacterized protein</fullName>
    </submittedName>
</protein>
<dbReference type="Proteomes" id="UP001232148">
    <property type="component" value="Unassembled WGS sequence"/>
</dbReference>
<organism evidence="2 3">
    <name type="scientific">Colletotrichum zoysiae</name>
    <dbReference type="NCBI Taxonomy" id="1216348"/>
    <lineage>
        <taxon>Eukaryota</taxon>
        <taxon>Fungi</taxon>
        <taxon>Dikarya</taxon>
        <taxon>Ascomycota</taxon>
        <taxon>Pezizomycotina</taxon>
        <taxon>Sordariomycetes</taxon>
        <taxon>Hypocreomycetidae</taxon>
        <taxon>Glomerellales</taxon>
        <taxon>Glomerellaceae</taxon>
        <taxon>Colletotrichum</taxon>
        <taxon>Colletotrichum graminicola species complex</taxon>
    </lineage>
</organism>
<keyword evidence="3" id="KW-1185">Reference proteome</keyword>
<reference evidence="2" key="1">
    <citation type="submission" date="2021-06" db="EMBL/GenBank/DDBJ databases">
        <title>Comparative genomics, transcriptomics and evolutionary studies reveal genomic signatures of adaptation to plant cell wall in hemibiotrophic fungi.</title>
        <authorList>
            <consortium name="DOE Joint Genome Institute"/>
            <person name="Baroncelli R."/>
            <person name="Diaz J.F."/>
            <person name="Benocci T."/>
            <person name="Peng M."/>
            <person name="Battaglia E."/>
            <person name="Haridas S."/>
            <person name="Andreopoulos W."/>
            <person name="Labutti K."/>
            <person name="Pangilinan J."/>
            <person name="Floch G.L."/>
            <person name="Makela M.R."/>
            <person name="Henrissat B."/>
            <person name="Grigoriev I.V."/>
            <person name="Crouch J.A."/>
            <person name="De Vries R.P."/>
            <person name="Sukno S.A."/>
            <person name="Thon M.R."/>
        </authorList>
    </citation>
    <scope>NUCLEOTIDE SEQUENCE</scope>
    <source>
        <strain evidence="2">MAFF235873</strain>
    </source>
</reference>
<dbReference type="AlphaFoldDB" id="A0AAD9LUL4"/>
<evidence type="ECO:0000313" key="2">
    <source>
        <dbReference type="EMBL" id="KAK2021689.1"/>
    </source>
</evidence>
<evidence type="ECO:0000313" key="3">
    <source>
        <dbReference type="Proteomes" id="UP001232148"/>
    </source>
</evidence>
<comment type="caution">
    <text evidence="2">The sequence shown here is derived from an EMBL/GenBank/DDBJ whole genome shotgun (WGS) entry which is preliminary data.</text>
</comment>
<name>A0AAD9LUL4_9PEZI</name>
<sequence length="106" mass="11389">MGEFGGMGEHGDLVGTGGVHQCPVQGSLGGRQMHGSATDRGLSNLGWPQGPRRVSIKLGSLWCLGVTQQTHLQHALAPKPFFCISHTYPFLPRSISQSSYRTTEQA</sequence>
<accession>A0AAD9LUL4</accession>
<gene>
    <name evidence="2" type="ORF">LX32DRAFT_235123</name>
</gene>
<proteinExistence type="predicted"/>
<feature type="compositionally biased region" description="Gly residues" evidence="1">
    <location>
        <begin position="1"/>
        <end position="18"/>
    </location>
</feature>
<feature type="region of interest" description="Disordered" evidence="1">
    <location>
        <begin position="1"/>
        <end position="48"/>
    </location>
</feature>